<dbReference type="InterPro" id="IPR003497">
    <property type="entry name" value="BRO_N_domain"/>
</dbReference>
<gene>
    <name evidence="2" type="ORF">MOMA_08501</name>
</gene>
<sequence>MPNQPIKFNFENSQIRVINQNGDFWFFANDVYDILEIQNTTQALQSLDDDEKDKLNTISSPMLNIDLDNRVKEINIINESAVYTNFAKP</sequence>
<organism evidence="2 3">
    <name type="scientific">Moraxella macacae 0408225</name>
    <dbReference type="NCBI Taxonomy" id="1230338"/>
    <lineage>
        <taxon>Bacteria</taxon>
        <taxon>Pseudomonadati</taxon>
        <taxon>Pseudomonadota</taxon>
        <taxon>Gammaproteobacteria</taxon>
        <taxon>Moraxellales</taxon>
        <taxon>Moraxellaceae</taxon>
        <taxon>Moraxella</taxon>
    </lineage>
</organism>
<name>L2F815_9GAMM</name>
<dbReference type="RefSeq" id="WP_009502146.1">
    <property type="nucleotide sequence ID" value="NZ_ANIN01000002.1"/>
</dbReference>
<dbReference type="eggNOG" id="COG3617">
    <property type="taxonomic scope" value="Bacteria"/>
</dbReference>
<dbReference type="PATRIC" id="fig|1230338.3.peg.1821"/>
<accession>L2F815</accession>
<evidence type="ECO:0000313" key="3">
    <source>
        <dbReference type="Proteomes" id="UP000023795"/>
    </source>
</evidence>
<dbReference type="Pfam" id="PF02498">
    <property type="entry name" value="Bro-N"/>
    <property type="match status" value="1"/>
</dbReference>
<dbReference type="Proteomes" id="UP000023795">
    <property type="component" value="Unassembled WGS sequence"/>
</dbReference>
<comment type="caution">
    <text evidence="2">The sequence shown here is derived from an EMBL/GenBank/DDBJ whole genome shotgun (WGS) entry which is preliminary data.</text>
</comment>
<evidence type="ECO:0000259" key="1">
    <source>
        <dbReference type="PROSITE" id="PS51750"/>
    </source>
</evidence>
<dbReference type="OrthoDB" id="1042522at2"/>
<reference evidence="2 3" key="1">
    <citation type="journal article" date="2013" name="Genome Announc.">
        <title>Genome Sequence of Moraxella macacae 0408225, a Novel Bacterial Species Isolated from a Cynomolgus Macaque with Epistaxis.</title>
        <authorList>
            <person name="Ladner J.T."/>
            <person name="Whitehouse C.A."/>
            <person name="Koroleva G.I."/>
            <person name="Palacios G.F."/>
        </authorList>
    </citation>
    <scope>NUCLEOTIDE SEQUENCE [LARGE SCALE GENOMIC DNA]</scope>
    <source>
        <strain evidence="2 3">0408225</strain>
    </source>
</reference>
<dbReference type="PROSITE" id="PS51750">
    <property type="entry name" value="BRO_N"/>
    <property type="match status" value="1"/>
</dbReference>
<dbReference type="EMBL" id="ANIN01000002">
    <property type="protein sequence ID" value="ELA08588.1"/>
    <property type="molecule type" value="Genomic_DNA"/>
</dbReference>
<dbReference type="STRING" id="1230338.MOMA_08501"/>
<keyword evidence="3" id="KW-1185">Reference proteome</keyword>
<dbReference type="SMART" id="SM01040">
    <property type="entry name" value="Bro-N"/>
    <property type="match status" value="1"/>
</dbReference>
<proteinExistence type="predicted"/>
<evidence type="ECO:0000313" key="2">
    <source>
        <dbReference type="EMBL" id="ELA08588.1"/>
    </source>
</evidence>
<dbReference type="AlphaFoldDB" id="L2F815"/>
<protein>
    <submittedName>
        <fullName evidence="2">Putative antirepressor protein</fullName>
    </submittedName>
</protein>
<feature type="domain" description="Bro-N" evidence="1">
    <location>
        <begin position="1"/>
        <end position="89"/>
    </location>
</feature>